<dbReference type="GO" id="GO:0140359">
    <property type="term" value="F:ABC-type transporter activity"/>
    <property type="evidence" value="ECO:0007669"/>
    <property type="project" value="InterPro"/>
</dbReference>
<feature type="transmembrane region" description="Helical" evidence="1">
    <location>
        <begin position="85"/>
        <end position="105"/>
    </location>
</feature>
<proteinExistence type="predicted"/>
<dbReference type="KEGG" id="bacg:D2962_02250"/>
<protein>
    <submittedName>
        <fullName evidence="2">ABC transporter permease</fullName>
    </submittedName>
</protein>
<feature type="transmembrane region" description="Helical" evidence="1">
    <location>
        <begin position="298"/>
        <end position="321"/>
    </location>
</feature>
<name>A0A3G2R9L2_9FIRM</name>
<reference evidence="2 3" key="1">
    <citation type="submission" date="2018-10" db="EMBL/GenBank/DDBJ databases">
        <authorList>
            <person name="Zhang X."/>
        </authorList>
    </citation>
    <scope>NUCLEOTIDE SEQUENCE [LARGE SCALE GENOMIC DNA]</scope>
    <source>
        <strain evidence="2 3">SK-G1</strain>
    </source>
</reference>
<accession>A0A3G2R9L2</accession>
<feature type="transmembrane region" description="Helical" evidence="1">
    <location>
        <begin position="132"/>
        <end position="158"/>
    </location>
</feature>
<dbReference type="Proteomes" id="UP000280960">
    <property type="component" value="Chromosome"/>
</dbReference>
<dbReference type="PANTHER" id="PTHR43471">
    <property type="entry name" value="ABC TRANSPORTER PERMEASE"/>
    <property type="match status" value="1"/>
</dbReference>
<keyword evidence="1" id="KW-0812">Transmembrane</keyword>
<evidence type="ECO:0000313" key="3">
    <source>
        <dbReference type="Proteomes" id="UP000280960"/>
    </source>
</evidence>
<sequence length="327" mass="35624">MGIEGEDVGKKVKRRGSGNLETIFRKELADQFSSSRFFILFFLIMITGAVSFYAAIQSLPAGDAGDNEFILIKLFTTAANSLPPFTWFLSLLGPLVGLAMGFDAINGEQNRGTMSRLLSQPVYRDDVINGKFLARLVVLAIMTVALGGFVGGMGIFMTGVAPTVEEILRLLLYLALSVVYMAFWLALSMLFSLLFRQAATSALGGIALWLFFSIFIPLLAGMVADAVFPANDPSQTASQFYNVVLRQNISRISPSTLYSEASLTLLSPEVRTLGPVLLEQIYGAIPGFLPLGQSLLLIWPHLTGLIAATLIIFAVTYTLFLRQEIRA</sequence>
<dbReference type="GO" id="GO:0005886">
    <property type="term" value="C:plasma membrane"/>
    <property type="evidence" value="ECO:0007669"/>
    <property type="project" value="UniProtKB-SubCell"/>
</dbReference>
<gene>
    <name evidence="2" type="ORF">D2962_02250</name>
</gene>
<keyword evidence="3" id="KW-1185">Reference proteome</keyword>
<dbReference type="EMBL" id="CP033169">
    <property type="protein sequence ID" value="AYO32161.1"/>
    <property type="molecule type" value="Genomic_DNA"/>
</dbReference>
<feature type="transmembrane region" description="Helical" evidence="1">
    <location>
        <begin position="37"/>
        <end position="56"/>
    </location>
</feature>
<dbReference type="PANTHER" id="PTHR43471:SF14">
    <property type="entry name" value="ABC-2 TYPE TRANSPORT SYSTEM PERMEASE PROTEIN"/>
    <property type="match status" value="1"/>
</dbReference>
<organism evidence="2 3">
    <name type="scientific">Biomaibacter acetigenes</name>
    <dbReference type="NCBI Taxonomy" id="2316383"/>
    <lineage>
        <taxon>Bacteria</taxon>
        <taxon>Bacillati</taxon>
        <taxon>Bacillota</taxon>
        <taxon>Clostridia</taxon>
        <taxon>Thermosediminibacterales</taxon>
        <taxon>Tepidanaerobacteraceae</taxon>
        <taxon>Biomaibacter</taxon>
    </lineage>
</organism>
<dbReference type="AlphaFoldDB" id="A0A3G2R9L2"/>
<evidence type="ECO:0000256" key="1">
    <source>
        <dbReference type="SAM" id="Phobius"/>
    </source>
</evidence>
<dbReference type="Pfam" id="PF12679">
    <property type="entry name" value="ABC2_membrane_2"/>
    <property type="match status" value="1"/>
</dbReference>
<evidence type="ECO:0000313" key="2">
    <source>
        <dbReference type="EMBL" id="AYO32161.1"/>
    </source>
</evidence>
<feature type="transmembrane region" description="Helical" evidence="1">
    <location>
        <begin position="202"/>
        <end position="224"/>
    </location>
</feature>
<keyword evidence="1" id="KW-1133">Transmembrane helix</keyword>
<feature type="transmembrane region" description="Helical" evidence="1">
    <location>
        <begin position="170"/>
        <end position="195"/>
    </location>
</feature>
<keyword evidence="1" id="KW-0472">Membrane</keyword>